<feature type="transmembrane region" description="Helical" evidence="6">
    <location>
        <begin position="16"/>
        <end position="38"/>
    </location>
</feature>
<keyword evidence="9" id="KW-1185">Reference proteome</keyword>
<reference evidence="8 9" key="1">
    <citation type="journal article" date="2011" name="Stand. Genomic Sci.">
        <title>Complete genome sequence of Parvibaculum lavamentivorans type strain (DS-1(T)).</title>
        <authorList>
            <person name="Schleheck D."/>
            <person name="Weiss M."/>
            <person name="Pitluck S."/>
            <person name="Bruce D."/>
            <person name="Land M.L."/>
            <person name="Han S."/>
            <person name="Saunders E."/>
            <person name="Tapia R."/>
            <person name="Detter C."/>
            <person name="Brettin T."/>
            <person name="Han J."/>
            <person name="Woyke T."/>
            <person name="Goodwin L."/>
            <person name="Pennacchio L."/>
            <person name="Nolan M."/>
            <person name="Cook A.M."/>
            <person name="Kjelleberg S."/>
            <person name="Thomas T."/>
        </authorList>
    </citation>
    <scope>NUCLEOTIDE SEQUENCE [LARGE SCALE GENOMIC DNA]</scope>
    <source>
        <strain evidence="9">DS-1 / DSM 13023 / NCIMB 13966</strain>
    </source>
</reference>
<dbReference type="InterPro" id="IPR032816">
    <property type="entry name" value="VTT_dom"/>
</dbReference>
<feature type="transmembrane region" description="Helical" evidence="6">
    <location>
        <begin position="89"/>
        <end position="114"/>
    </location>
</feature>
<evidence type="ECO:0000256" key="4">
    <source>
        <dbReference type="ARBA" id="ARBA00022989"/>
    </source>
</evidence>
<name>A7HPU3_PARL1</name>
<dbReference type="STRING" id="402881.Plav_0303"/>
<keyword evidence="5 6" id="KW-0472">Membrane</keyword>
<evidence type="ECO:0000313" key="8">
    <source>
        <dbReference type="EMBL" id="ABS61926.1"/>
    </source>
</evidence>
<evidence type="ECO:0000259" key="7">
    <source>
        <dbReference type="Pfam" id="PF09335"/>
    </source>
</evidence>
<evidence type="ECO:0000256" key="2">
    <source>
        <dbReference type="ARBA" id="ARBA00022475"/>
    </source>
</evidence>
<feature type="transmembrane region" description="Helical" evidence="6">
    <location>
        <begin position="212"/>
        <end position="233"/>
    </location>
</feature>
<evidence type="ECO:0000256" key="6">
    <source>
        <dbReference type="RuleBase" id="RU366058"/>
    </source>
</evidence>
<dbReference type="PANTHER" id="PTHR12677">
    <property type="entry name" value="GOLGI APPARATUS MEMBRANE PROTEIN TVP38-RELATED"/>
    <property type="match status" value="1"/>
</dbReference>
<feature type="domain" description="VTT" evidence="7">
    <location>
        <begin position="82"/>
        <end position="194"/>
    </location>
</feature>
<comment type="similarity">
    <text evidence="6">Belongs to the TVP38/TMEM64 family.</text>
</comment>
<dbReference type="GO" id="GO:0005886">
    <property type="term" value="C:plasma membrane"/>
    <property type="evidence" value="ECO:0007669"/>
    <property type="project" value="UniProtKB-SubCell"/>
</dbReference>
<accession>A7HPU3</accession>
<evidence type="ECO:0000313" key="9">
    <source>
        <dbReference type="Proteomes" id="UP000006377"/>
    </source>
</evidence>
<keyword evidence="3 6" id="KW-0812">Transmembrane</keyword>
<dbReference type="Proteomes" id="UP000006377">
    <property type="component" value="Chromosome"/>
</dbReference>
<dbReference type="HOGENOM" id="CLU_038944_7_0_5"/>
<gene>
    <name evidence="8" type="ordered locus">Plav_0303</name>
</gene>
<sequence>MTETDPSAGRFSARRLLPLIVLAAGLGAFFALGLHRYLTLDTLRDNRQALSDWVAANWLLAALAYVLAYIAIVAFSLPAALVATLTGGFLFGTVFGGLLTVVGATIGATLLFLAARTALGDMLRAKAGPKLRKLEEGFGENAFSYMLVLRLVPLFPFFLVNLAPAFLGVPLRTYVVATFLGILPGTFVYASLGNGLGAIFDAGRDPDLGLIFQPQVIGPILALALLALVPVVYRRFSGKARTGAAE</sequence>
<dbReference type="KEGG" id="pla:Plav_0303"/>
<evidence type="ECO:0000256" key="1">
    <source>
        <dbReference type="ARBA" id="ARBA00004651"/>
    </source>
</evidence>
<protein>
    <recommendedName>
        <fullName evidence="6">TVP38/TMEM64 family membrane protein</fullName>
    </recommendedName>
</protein>
<comment type="subcellular location">
    <subcellularLocation>
        <location evidence="1 6">Cell membrane</location>
        <topology evidence="1 6">Multi-pass membrane protein</topology>
    </subcellularLocation>
</comment>
<dbReference type="Pfam" id="PF09335">
    <property type="entry name" value="VTT_dom"/>
    <property type="match status" value="1"/>
</dbReference>
<dbReference type="eggNOG" id="COG0398">
    <property type="taxonomic scope" value="Bacteria"/>
</dbReference>
<feature type="transmembrane region" description="Helical" evidence="6">
    <location>
        <begin position="58"/>
        <end position="82"/>
    </location>
</feature>
<evidence type="ECO:0000256" key="3">
    <source>
        <dbReference type="ARBA" id="ARBA00022692"/>
    </source>
</evidence>
<organism evidence="8 9">
    <name type="scientific">Parvibaculum lavamentivorans (strain DS-1 / DSM 13023 / NCIMB 13966)</name>
    <dbReference type="NCBI Taxonomy" id="402881"/>
    <lineage>
        <taxon>Bacteria</taxon>
        <taxon>Pseudomonadati</taxon>
        <taxon>Pseudomonadota</taxon>
        <taxon>Alphaproteobacteria</taxon>
        <taxon>Hyphomicrobiales</taxon>
        <taxon>Parvibaculaceae</taxon>
        <taxon>Parvibaculum</taxon>
    </lineage>
</organism>
<feature type="transmembrane region" description="Helical" evidence="6">
    <location>
        <begin position="174"/>
        <end position="192"/>
    </location>
</feature>
<dbReference type="PANTHER" id="PTHR12677:SF59">
    <property type="entry name" value="GOLGI APPARATUS MEMBRANE PROTEIN TVP38-RELATED"/>
    <property type="match status" value="1"/>
</dbReference>
<keyword evidence="2 6" id="KW-1003">Cell membrane</keyword>
<dbReference type="RefSeq" id="WP_011995217.1">
    <property type="nucleotide sequence ID" value="NC_009719.1"/>
</dbReference>
<dbReference type="EMBL" id="CP000774">
    <property type="protein sequence ID" value="ABS61926.1"/>
    <property type="molecule type" value="Genomic_DNA"/>
</dbReference>
<dbReference type="AlphaFoldDB" id="A7HPU3"/>
<keyword evidence="4 6" id="KW-1133">Transmembrane helix</keyword>
<evidence type="ECO:0000256" key="5">
    <source>
        <dbReference type="ARBA" id="ARBA00023136"/>
    </source>
</evidence>
<feature type="transmembrane region" description="Helical" evidence="6">
    <location>
        <begin position="142"/>
        <end position="162"/>
    </location>
</feature>
<dbReference type="InterPro" id="IPR015414">
    <property type="entry name" value="TMEM64"/>
</dbReference>
<proteinExistence type="inferred from homology"/>